<reference evidence="1 2" key="1">
    <citation type="submission" date="2018-10" db="EMBL/GenBank/DDBJ databases">
        <title>A high-quality apple genome assembly.</title>
        <authorList>
            <person name="Hu J."/>
        </authorList>
    </citation>
    <scope>NUCLEOTIDE SEQUENCE [LARGE SCALE GENOMIC DNA]</scope>
    <source>
        <strain evidence="2">cv. HFTH1</strain>
        <tissue evidence="1">Young leaf</tissue>
    </source>
</reference>
<evidence type="ECO:0000313" key="1">
    <source>
        <dbReference type="EMBL" id="RXH71847.1"/>
    </source>
</evidence>
<accession>A0A498HQY2</accession>
<name>A0A498HQY2_MALDO</name>
<protein>
    <submittedName>
        <fullName evidence="1">Uncharacterized protein</fullName>
    </submittedName>
</protein>
<comment type="caution">
    <text evidence="1">The sequence shown here is derived from an EMBL/GenBank/DDBJ whole genome shotgun (WGS) entry which is preliminary data.</text>
</comment>
<dbReference type="AlphaFoldDB" id="A0A498HQY2"/>
<dbReference type="EMBL" id="RDQH01000342">
    <property type="protein sequence ID" value="RXH71847.1"/>
    <property type="molecule type" value="Genomic_DNA"/>
</dbReference>
<gene>
    <name evidence="1" type="ORF">DVH24_025348</name>
</gene>
<proteinExistence type="predicted"/>
<evidence type="ECO:0000313" key="2">
    <source>
        <dbReference type="Proteomes" id="UP000290289"/>
    </source>
</evidence>
<keyword evidence="2" id="KW-1185">Reference proteome</keyword>
<sequence length="103" mass="11866">MHVSKIYWKVKGDLKDGNPEHTMVGEVKVLLAFVKPRKVDLVFLWVFLQPKVDDELQRVLGNFWKSMGSVGGDKRWLSGLSKRNKGVHGKEKVHERVKRGNEI</sequence>
<dbReference type="Proteomes" id="UP000290289">
    <property type="component" value="Chromosome 16"/>
</dbReference>
<organism evidence="1 2">
    <name type="scientific">Malus domestica</name>
    <name type="common">Apple</name>
    <name type="synonym">Pyrus malus</name>
    <dbReference type="NCBI Taxonomy" id="3750"/>
    <lineage>
        <taxon>Eukaryota</taxon>
        <taxon>Viridiplantae</taxon>
        <taxon>Streptophyta</taxon>
        <taxon>Embryophyta</taxon>
        <taxon>Tracheophyta</taxon>
        <taxon>Spermatophyta</taxon>
        <taxon>Magnoliopsida</taxon>
        <taxon>eudicotyledons</taxon>
        <taxon>Gunneridae</taxon>
        <taxon>Pentapetalae</taxon>
        <taxon>rosids</taxon>
        <taxon>fabids</taxon>
        <taxon>Rosales</taxon>
        <taxon>Rosaceae</taxon>
        <taxon>Amygdaloideae</taxon>
        <taxon>Maleae</taxon>
        <taxon>Malus</taxon>
    </lineage>
</organism>